<dbReference type="Pfam" id="PF01477">
    <property type="entry name" value="PLAT"/>
    <property type="match status" value="1"/>
</dbReference>
<gene>
    <name evidence="5" type="primary">LOC110776960</name>
</gene>
<dbReference type="AlphaFoldDB" id="A0A9R0HUE3"/>
<keyword evidence="4" id="KW-1185">Reference proteome</keyword>
<accession>A0A9R0HUE3</accession>
<dbReference type="SUPFAM" id="SSF49723">
    <property type="entry name" value="Lipase/lipooxygenase domain (PLAT/LH2 domain)"/>
    <property type="match status" value="1"/>
</dbReference>
<dbReference type="InterPro" id="IPR001024">
    <property type="entry name" value="PLAT/LH2_dom"/>
</dbReference>
<sequence length="175" mass="19891">METKLLLFSTIFIFAYVSFPPAYASDDECIYVVYVQTGNTEAATTHARVSLELRDKYVNRLNMTNLQSWGLMGKHHYYDYFRRGNLDVFSVKGKCFNGPFCSMTLSHDNTGVSPSWHVDYVEVTSVAPNRHCRKIKFPVNAWLSVDQPPRGFASHGVYLCDEMIVADHANCSSEI</sequence>
<feature type="signal peptide" evidence="2">
    <location>
        <begin position="1"/>
        <end position="24"/>
    </location>
</feature>
<dbReference type="Gene3D" id="2.60.60.20">
    <property type="entry name" value="PLAT/LH2 domain"/>
    <property type="match status" value="1"/>
</dbReference>
<dbReference type="PANTHER" id="PTHR31718:SF0">
    <property type="entry name" value="PLAT DOMAIN-CONTAINING PROTEIN 2"/>
    <property type="match status" value="1"/>
</dbReference>
<reference evidence="4" key="1">
    <citation type="journal article" date="2021" name="Nat. Commun.">
        <title>Genomic analyses provide insights into spinach domestication and the genetic basis of agronomic traits.</title>
        <authorList>
            <person name="Cai X."/>
            <person name="Sun X."/>
            <person name="Xu C."/>
            <person name="Sun H."/>
            <person name="Wang X."/>
            <person name="Ge C."/>
            <person name="Zhang Z."/>
            <person name="Wang Q."/>
            <person name="Fei Z."/>
            <person name="Jiao C."/>
            <person name="Wang Q."/>
        </authorList>
    </citation>
    <scope>NUCLEOTIDE SEQUENCE [LARGE SCALE GENOMIC DNA]</scope>
    <source>
        <strain evidence="4">cv. Varoflay</strain>
    </source>
</reference>
<dbReference type="PROSITE" id="PS50095">
    <property type="entry name" value="PLAT"/>
    <property type="match status" value="1"/>
</dbReference>
<protein>
    <submittedName>
        <fullName evidence="5">PLAT domain-containing protein 3-like</fullName>
    </submittedName>
</protein>
<organism evidence="4 5">
    <name type="scientific">Spinacia oleracea</name>
    <name type="common">Spinach</name>
    <dbReference type="NCBI Taxonomy" id="3562"/>
    <lineage>
        <taxon>Eukaryota</taxon>
        <taxon>Viridiplantae</taxon>
        <taxon>Streptophyta</taxon>
        <taxon>Embryophyta</taxon>
        <taxon>Tracheophyta</taxon>
        <taxon>Spermatophyta</taxon>
        <taxon>Magnoliopsida</taxon>
        <taxon>eudicotyledons</taxon>
        <taxon>Gunneridae</taxon>
        <taxon>Pentapetalae</taxon>
        <taxon>Caryophyllales</taxon>
        <taxon>Chenopodiaceae</taxon>
        <taxon>Chenopodioideae</taxon>
        <taxon>Anserineae</taxon>
        <taxon>Spinacia</taxon>
    </lineage>
</organism>
<dbReference type="RefSeq" id="XP_021837223.2">
    <property type="nucleotide sequence ID" value="XM_021981531.2"/>
</dbReference>
<keyword evidence="2" id="KW-0732">Signal</keyword>
<proteinExistence type="predicted"/>
<dbReference type="GeneID" id="110776960"/>
<reference evidence="5" key="2">
    <citation type="submission" date="2025-08" db="UniProtKB">
        <authorList>
            <consortium name="RefSeq"/>
        </authorList>
    </citation>
    <scope>IDENTIFICATION</scope>
    <source>
        <tissue evidence="5">Leaf</tissue>
    </source>
</reference>
<evidence type="ECO:0000256" key="1">
    <source>
        <dbReference type="PROSITE-ProRule" id="PRU00152"/>
    </source>
</evidence>
<dbReference type="Proteomes" id="UP000813463">
    <property type="component" value="Chromosome 1"/>
</dbReference>
<feature type="domain" description="PLAT" evidence="3">
    <location>
        <begin position="29"/>
        <end position="157"/>
    </location>
</feature>
<evidence type="ECO:0000256" key="2">
    <source>
        <dbReference type="SAM" id="SignalP"/>
    </source>
</evidence>
<feature type="chain" id="PRO_5046332368" evidence="2">
    <location>
        <begin position="25"/>
        <end position="175"/>
    </location>
</feature>
<comment type="caution">
    <text evidence="1">Lacks conserved residue(s) required for the propagation of feature annotation.</text>
</comment>
<evidence type="ECO:0000313" key="4">
    <source>
        <dbReference type="Proteomes" id="UP000813463"/>
    </source>
</evidence>
<dbReference type="PANTHER" id="PTHR31718">
    <property type="entry name" value="PLAT DOMAIN-CONTAINING PROTEIN"/>
    <property type="match status" value="1"/>
</dbReference>
<dbReference type="InterPro" id="IPR036392">
    <property type="entry name" value="PLAT/LH2_dom_sf"/>
</dbReference>
<evidence type="ECO:0000313" key="5">
    <source>
        <dbReference type="RefSeq" id="XP_021837223.2"/>
    </source>
</evidence>
<name>A0A9R0HUE3_SPIOL</name>
<dbReference type="KEGG" id="soe:110776960"/>
<evidence type="ECO:0000259" key="3">
    <source>
        <dbReference type="PROSITE" id="PS50095"/>
    </source>
</evidence>